<keyword evidence="6 14" id="KW-0808">Transferase</keyword>
<evidence type="ECO:0000256" key="7">
    <source>
        <dbReference type="ARBA" id="ARBA00022692"/>
    </source>
</evidence>
<evidence type="ECO:0000256" key="14">
    <source>
        <dbReference type="RuleBase" id="RU363042"/>
    </source>
</evidence>
<dbReference type="NCBIfam" id="TIGR00374">
    <property type="entry name" value="flippase-like domain"/>
    <property type="match status" value="1"/>
</dbReference>
<evidence type="ECO:0000256" key="9">
    <source>
        <dbReference type="ARBA" id="ARBA00023098"/>
    </source>
</evidence>
<dbReference type="GO" id="GO:0046677">
    <property type="term" value="P:response to antibiotic"/>
    <property type="evidence" value="ECO:0007669"/>
    <property type="project" value="UniProtKB-KW"/>
</dbReference>
<keyword evidence="10 14" id="KW-0472">Membrane</keyword>
<sequence>MMNLNKKKIIIGVKIIFVLLILTIVAKEFKNIVTDFDMDTFKIYADKLSIGNIAIIVILGIISYMPLSFYDFVLKKRVGIKLSNKKLYKFSWIASSISSIVGFGGTSAIALKSHFYNPYVKDNKLLVKEISKIVALNLTGFSMACFTYLIITKFNLNDMSFTKVLTIAIGMYLPILTIYLINKYRRCSDEERQDIIDTFKIISISLLEWITTIILIYSIILILGEKISILKFFPIFVAAIVVAIVSMSPGGLGTFDLTLLIGLESLGVPAEKVMLAVFLYRITYYIIPLLIGIMLYISELWLKIDEDIRDMFKSVLSKVAHSGLILLVLSAGVVLLVSEAIPGTIERVHLINKIFSFKVMHMSGDMAIIIGFLLIAISSTITYKSKSVYNITITLVAIGGVLSIMKGFDYEESIYLLIVGTILWLSKDQFYRESFIMRWGKFAKDILILLSFQVLYIFVVYCNLSNKLKAMPMFNLSGRYTSYYIRRIGYTSVIGFICALIFLAILYYFNKKNNLPKVKLYECKDKVEMILNEYGGSSVIHFIYLNDKYVYINKDEDVMLQYQIYANKIAVLGNLVGNEEKFFDAIQDFYEMSDRYGYTPVFCAIDKKMIPYLHETGYEFMKLGEEATVNLDTFTLEGRKMKSVRNALSRVEKEGYTFEIMNPPFSEEFFEKIKNISDEWLGDRSEKGFSVGFFDQNYLSRDSIAIIRNQQGDIKGFANIMPMYDGDKTLSIDLMRFSRDTCNGIMDFIFVNLFKYGQENGYSTFNMGMAPLSNVGKSKYSFLSERIAAKVYSHGQYFYSFEGLKKFKEKYCESWDGRYMAYKKKTSLVFTMIQVILLVSKGKKYKHEEYELEVKVSS</sequence>
<evidence type="ECO:0000256" key="11">
    <source>
        <dbReference type="ARBA" id="ARBA00023251"/>
    </source>
</evidence>
<comment type="catalytic activity">
    <reaction evidence="13 14">
        <text>L-lysyl-tRNA(Lys) + a 1,2-diacyl-sn-glycero-3-phospho-(1'-sn-glycerol) = a 1,2-diacyl-sn-glycero-3-phospho-1'-(3'-O-L-lysyl)-sn-glycerol + tRNA(Lys)</text>
        <dbReference type="Rhea" id="RHEA:10668"/>
        <dbReference type="Rhea" id="RHEA-COMP:9696"/>
        <dbReference type="Rhea" id="RHEA-COMP:9697"/>
        <dbReference type="ChEBI" id="CHEBI:64716"/>
        <dbReference type="ChEBI" id="CHEBI:75792"/>
        <dbReference type="ChEBI" id="CHEBI:78442"/>
        <dbReference type="ChEBI" id="CHEBI:78529"/>
        <dbReference type="EC" id="2.3.2.3"/>
    </reaction>
</comment>
<comment type="caution">
    <text evidence="16">The sequence shown here is derived from an EMBL/GenBank/DDBJ whole genome shotgun (WGS) entry which is preliminary data.</text>
</comment>
<evidence type="ECO:0000259" key="15">
    <source>
        <dbReference type="Pfam" id="PF09924"/>
    </source>
</evidence>
<dbReference type="InterPro" id="IPR022791">
    <property type="entry name" value="L-PG_synthase/AglD"/>
</dbReference>
<feature type="transmembrane region" description="Helical" evidence="14">
    <location>
        <begin position="235"/>
        <end position="262"/>
    </location>
</feature>
<keyword evidence="8 14" id="KW-1133">Transmembrane helix</keyword>
<feature type="domain" description="Phosphatidylglycerol lysyltransferase C-terminal" evidence="15">
    <location>
        <begin position="530"/>
        <end position="822"/>
    </location>
</feature>
<feature type="transmembrane region" description="Helical" evidence="14">
    <location>
        <begin position="163"/>
        <end position="181"/>
    </location>
</feature>
<evidence type="ECO:0000256" key="4">
    <source>
        <dbReference type="ARBA" id="ARBA00021546"/>
    </source>
</evidence>
<dbReference type="Pfam" id="PF09924">
    <property type="entry name" value="LPG_synthase_C"/>
    <property type="match status" value="1"/>
</dbReference>
<feature type="transmembrane region" description="Helical" evidence="14">
    <location>
        <begin position="130"/>
        <end position="151"/>
    </location>
</feature>
<dbReference type="EMBL" id="NOJY02000015">
    <property type="protein sequence ID" value="RDY27186.1"/>
    <property type="molecule type" value="Genomic_DNA"/>
</dbReference>
<dbReference type="GO" id="GO:0005886">
    <property type="term" value="C:plasma membrane"/>
    <property type="evidence" value="ECO:0007669"/>
    <property type="project" value="UniProtKB-SubCell"/>
</dbReference>
<dbReference type="NCBIfam" id="NF033480">
    <property type="entry name" value="bifunc_MprF"/>
    <property type="match status" value="1"/>
</dbReference>
<evidence type="ECO:0000256" key="1">
    <source>
        <dbReference type="ARBA" id="ARBA00004651"/>
    </source>
</evidence>
<feature type="transmembrane region" description="Helical" evidence="14">
    <location>
        <begin position="282"/>
        <end position="302"/>
    </location>
</feature>
<evidence type="ECO:0000256" key="5">
    <source>
        <dbReference type="ARBA" id="ARBA00022475"/>
    </source>
</evidence>
<reference evidence="16 17" key="1">
    <citation type="journal article" date="2017" name="Genome Announc.">
        <title>Draft Genome Sequence of Romboutsia weinsteinii sp. nov. Strain CCRI-19649(T) Isolated from Surface Water.</title>
        <authorList>
            <person name="Maheux A.F."/>
            <person name="Boudreau D.K."/>
            <person name="Berube E."/>
            <person name="Boissinot M."/>
            <person name="Cantin P."/>
            <person name="Raymond F."/>
            <person name="Corbeil J."/>
            <person name="Omar R.F."/>
            <person name="Bergeron M.G."/>
        </authorList>
    </citation>
    <scope>NUCLEOTIDE SEQUENCE [LARGE SCALE GENOMIC DNA]</scope>
    <source>
        <strain evidence="16 17">CCRI-19649</strain>
    </source>
</reference>
<feature type="transmembrane region" description="Helical" evidence="14">
    <location>
        <begin position="323"/>
        <end position="341"/>
    </location>
</feature>
<dbReference type="OrthoDB" id="145485at2"/>
<dbReference type="GO" id="GO:0055091">
    <property type="term" value="P:phospholipid homeostasis"/>
    <property type="evidence" value="ECO:0007669"/>
    <property type="project" value="TreeGrafter"/>
</dbReference>
<evidence type="ECO:0000256" key="13">
    <source>
        <dbReference type="ARBA" id="ARBA00047540"/>
    </source>
</evidence>
<feature type="transmembrane region" description="Helical" evidence="14">
    <location>
        <begin position="50"/>
        <end position="70"/>
    </location>
</feature>
<organism evidence="16 17">
    <name type="scientific">Romboutsia weinsteinii</name>
    <dbReference type="NCBI Taxonomy" id="2020949"/>
    <lineage>
        <taxon>Bacteria</taxon>
        <taxon>Bacillati</taxon>
        <taxon>Bacillota</taxon>
        <taxon>Clostridia</taxon>
        <taxon>Peptostreptococcales</taxon>
        <taxon>Peptostreptococcaceae</taxon>
        <taxon>Romboutsia</taxon>
    </lineage>
</organism>
<evidence type="ECO:0000256" key="8">
    <source>
        <dbReference type="ARBA" id="ARBA00022989"/>
    </source>
</evidence>
<dbReference type="InterPro" id="IPR016181">
    <property type="entry name" value="Acyl_CoA_acyltransferase"/>
</dbReference>
<proteinExistence type="inferred from homology"/>
<dbReference type="GO" id="GO:0006629">
    <property type="term" value="P:lipid metabolic process"/>
    <property type="evidence" value="ECO:0007669"/>
    <property type="project" value="UniProtKB-KW"/>
</dbReference>
<dbReference type="RefSeq" id="WP_094367653.1">
    <property type="nucleotide sequence ID" value="NZ_NOJY02000015.1"/>
</dbReference>
<evidence type="ECO:0000313" key="17">
    <source>
        <dbReference type="Proteomes" id="UP000215694"/>
    </source>
</evidence>
<accession>A0A371J3D9</accession>
<dbReference type="GO" id="GO:0050071">
    <property type="term" value="F:phosphatidylglycerol lysyltransferase activity"/>
    <property type="evidence" value="ECO:0007669"/>
    <property type="project" value="UniProtKB-EC"/>
</dbReference>
<dbReference type="SUPFAM" id="SSF55729">
    <property type="entry name" value="Acyl-CoA N-acyltransferases (Nat)"/>
    <property type="match status" value="1"/>
</dbReference>
<dbReference type="Proteomes" id="UP000215694">
    <property type="component" value="Unassembled WGS sequence"/>
</dbReference>
<dbReference type="PANTHER" id="PTHR34697:SF2">
    <property type="entry name" value="PHOSPHATIDYLGLYCEROL LYSYLTRANSFERASE"/>
    <property type="match status" value="1"/>
</dbReference>
<evidence type="ECO:0000256" key="3">
    <source>
        <dbReference type="ARBA" id="ARBA00012014"/>
    </source>
</evidence>
<dbReference type="Pfam" id="PF03706">
    <property type="entry name" value="LPG_synthase_TM"/>
    <property type="match status" value="1"/>
</dbReference>
<evidence type="ECO:0000256" key="6">
    <source>
        <dbReference type="ARBA" id="ARBA00022679"/>
    </source>
</evidence>
<gene>
    <name evidence="14 16" type="primary">mprF</name>
    <name evidence="16" type="ORF">CHL78_010340</name>
</gene>
<feature type="transmembrane region" description="Helical" evidence="14">
    <location>
        <begin position="90"/>
        <end position="110"/>
    </location>
</feature>
<dbReference type="AlphaFoldDB" id="A0A371J3D9"/>
<feature type="transmembrane region" description="Helical" evidence="14">
    <location>
        <begin position="388"/>
        <end position="408"/>
    </location>
</feature>
<feature type="transmembrane region" description="Helical" evidence="14">
    <location>
        <begin position="442"/>
        <end position="464"/>
    </location>
</feature>
<feature type="transmembrane region" description="Helical" evidence="14">
    <location>
        <begin position="484"/>
        <end position="509"/>
    </location>
</feature>
<comment type="similarity">
    <text evidence="2 14">Belongs to the LPG synthase family.</text>
</comment>
<keyword evidence="17" id="KW-1185">Reference proteome</keyword>
<comment type="function">
    <text evidence="14">Catalyzes the transfer of a lysyl group from L-lysyl-tRNA(Lys) to membrane-bound phosphatidylglycerol (PG), which produces lysylphosphatidylglycerol (LPG), a major component of the bacterial membrane with a positive net charge. LPG synthesis contributes to bacterial virulence as it is involved in the resistance mechanism against cationic antimicrobial peptides (CAMP) produces by the host's immune system (defensins, cathelicidins) and by the competing microorganisms.</text>
</comment>
<dbReference type="InterPro" id="IPR024320">
    <property type="entry name" value="LPG_synthase_C"/>
</dbReference>
<feature type="transmembrane region" description="Helical" evidence="14">
    <location>
        <begin position="201"/>
        <end position="223"/>
    </location>
</feature>
<keyword evidence="11 14" id="KW-0046">Antibiotic resistance</keyword>
<comment type="subcellular location">
    <subcellularLocation>
        <location evidence="1 14">Cell membrane</location>
        <topology evidence="1 14">Multi-pass membrane protein</topology>
    </subcellularLocation>
</comment>
<dbReference type="EC" id="2.3.2.3" evidence="3 14"/>
<keyword evidence="9 14" id="KW-0443">Lipid metabolism</keyword>
<feature type="transmembrane region" description="Helical" evidence="14">
    <location>
        <begin position="361"/>
        <end position="381"/>
    </location>
</feature>
<dbReference type="InterPro" id="IPR051211">
    <property type="entry name" value="PG_lysyltransferase"/>
</dbReference>
<protein>
    <recommendedName>
        <fullName evidence="4 14">Phosphatidylglycerol lysyltransferase</fullName>
        <ecNumber evidence="3 14">2.3.2.3</ecNumber>
    </recommendedName>
    <alternativeName>
        <fullName evidence="12 14">Lysylphosphatidylglycerol synthase</fullName>
    </alternativeName>
</protein>
<keyword evidence="7 14" id="KW-0812">Transmembrane</keyword>
<keyword evidence="5" id="KW-1003">Cell membrane</keyword>
<evidence type="ECO:0000256" key="2">
    <source>
        <dbReference type="ARBA" id="ARBA00008627"/>
    </source>
</evidence>
<evidence type="ECO:0000313" key="16">
    <source>
        <dbReference type="EMBL" id="RDY27186.1"/>
    </source>
</evidence>
<dbReference type="PANTHER" id="PTHR34697">
    <property type="entry name" value="PHOSPHATIDYLGLYCEROL LYSYLTRANSFERASE"/>
    <property type="match status" value="1"/>
</dbReference>
<name>A0A371J3D9_9FIRM</name>
<evidence type="ECO:0000256" key="10">
    <source>
        <dbReference type="ARBA" id="ARBA00023136"/>
    </source>
</evidence>
<evidence type="ECO:0000256" key="12">
    <source>
        <dbReference type="ARBA" id="ARBA00031899"/>
    </source>
</evidence>